<evidence type="ECO:0000313" key="19">
    <source>
        <dbReference type="Proteomes" id="UP000800036"/>
    </source>
</evidence>
<evidence type="ECO:0000256" key="14">
    <source>
        <dbReference type="ARBA" id="ARBA00023288"/>
    </source>
</evidence>
<keyword evidence="7" id="KW-0336">GPI-anchor</keyword>
<keyword evidence="19" id="KW-1185">Reference proteome</keyword>
<keyword evidence="6 15" id="KW-0349">Heme</keyword>
<dbReference type="PROSITE" id="PS52012">
    <property type="entry name" value="CFEM"/>
    <property type="match status" value="1"/>
</dbReference>
<accession>A0A6A5VRX8</accession>
<dbReference type="SMART" id="SM00747">
    <property type="entry name" value="CFEM"/>
    <property type="match status" value="1"/>
</dbReference>
<evidence type="ECO:0000256" key="5">
    <source>
        <dbReference type="ARBA" id="ARBA00022525"/>
    </source>
</evidence>
<dbReference type="AlphaFoldDB" id="A0A6A5VRX8"/>
<keyword evidence="5" id="KW-0964">Secreted</keyword>
<reference evidence="18" key="1">
    <citation type="journal article" date="2020" name="Stud. Mycol.">
        <title>101 Dothideomycetes genomes: a test case for predicting lifestyles and emergence of pathogens.</title>
        <authorList>
            <person name="Haridas S."/>
            <person name="Albert R."/>
            <person name="Binder M."/>
            <person name="Bloem J."/>
            <person name="Labutti K."/>
            <person name="Salamov A."/>
            <person name="Andreopoulos B."/>
            <person name="Baker S."/>
            <person name="Barry K."/>
            <person name="Bills G."/>
            <person name="Bluhm B."/>
            <person name="Cannon C."/>
            <person name="Castanera R."/>
            <person name="Culley D."/>
            <person name="Daum C."/>
            <person name="Ezra D."/>
            <person name="Gonzalez J."/>
            <person name="Henrissat B."/>
            <person name="Kuo A."/>
            <person name="Liang C."/>
            <person name="Lipzen A."/>
            <person name="Lutzoni F."/>
            <person name="Magnuson J."/>
            <person name="Mondo S."/>
            <person name="Nolan M."/>
            <person name="Ohm R."/>
            <person name="Pangilinan J."/>
            <person name="Park H.-J."/>
            <person name="Ramirez L."/>
            <person name="Alfaro M."/>
            <person name="Sun H."/>
            <person name="Tritt A."/>
            <person name="Yoshinaga Y."/>
            <person name="Zwiers L.-H."/>
            <person name="Turgeon B."/>
            <person name="Goodwin S."/>
            <person name="Spatafora J."/>
            <person name="Crous P."/>
            <person name="Grigoriev I."/>
        </authorList>
    </citation>
    <scope>NUCLEOTIDE SEQUENCE</scope>
    <source>
        <strain evidence="18">CBS 107.79</strain>
    </source>
</reference>
<evidence type="ECO:0000256" key="6">
    <source>
        <dbReference type="ARBA" id="ARBA00022617"/>
    </source>
</evidence>
<feature type="disulfide bond" evidence="15">
    <location>
        <begin position="41"/>
        <end position="48"/>
    </location>
</feature>
<name>A0A6A5VRX8_9PLEO</name>
<dbReference type="Proteomes" id="UP000800036">
    <property type="component" value="Unassembled WGS sequence"/>
</dbReference>
<comment type="caution">
    <text evidence="15">Lacks conserved residue(s) required for the propagation of feature annotation.</text>
</comment>
<evidence type="ECO:0000256" key="2">
    <source>
        <dbReference type="ARBA" id="ARBA00004613"/>
    </source>
</evidence>
<keyword evidence="11" id="KW-0472">Membrane</keyword>
<dbReference type="GO" id="GO:0046872">
    <property type="term" value="F:metal ion binding"/>
    <property type="evidence" value="ECO:0007669"/>
    <property type="project" value="UniProtKB-UniRule"/>
</dbReference>
<evidence type="ECO:0000256" key="15">
    <source>
        <dbReference type="PROSITE-ProRule" id="PRU01356"/>
    </source>
</evidence>
<keyword evidence="14" id="KW-0449">Lipoprotein</keyword>
<dbReference type="GO" id="GO:0098552">
    <property type="term" value="C:side of membrane"/>
    <property type="evidence" value="ECO:0007669"/>
    <property type="project" value="UniProtKB-KW"/>
</dbReference>
<evidence type="ECO:0000256" key="13">
    <source>
        <dbReference type="ARBA" id="ARBA00023180"/>
    </source>
</evidence>
<evidence type="ECO:0000256" key="1">
    <source>
        <dbReference type="ARBA" id="ARBA00004609"/>
    </source>
</evidence>
<dbReference type="GO" id="GO:0005576">
    <property type="term" value="C:extracellular region"/>
    <property type="evidence" value="ECO:0007669"/>
    <property type="project" value="UniProtKB-SubCell"/>
</dbReference>
<dbReference type="PANTHER" id="PTHR37928:SF2">
    <property type="entry name" value="GPI ANCHORED CFEM DOMAIN PROTEIN (AFU_ORTHOLOGUE AFUA_6G10580)"/>
    <property type="match status" value="1"/>
</dbReference>
<evidence type="ECO:0000256" key="16">
    <source>
        <dbReference type="SAM" id="SignalP"/>
    </source>
</evidence>
<evidence type="ECO:0000256" key="12">
    <source>
        <dbReference type="ARBA" id="ARBA00023157"/>
    </source>
</evidence>
<evidence type="ECO:0000256" key="10">
    <source>
        <dbReference type="ARBA" id="ARBA00023004"/>
    </source>
</evidence>
<organism evidence="18 19">
    <name type="scientific">Bimuria novae-zelandiae CBS 107.79</name>
    <dbReference type="NCBI Taxonomy" id="1447943"/>
    <lineage>
        <taxon>Eukaryota</taxon>
        <taxon>Fungi</taxon>
        <taxon>Dikarya</taxon>
        <taxon>Ascomycota</taxon>
        <taxon>Pezizomycotina</taxon>
        <taxon>Dothideomycetes</taxon>
        <taxon>Pleosporomycetidae</taxon>
        <taxon>Pleosporales</taxon>
        <taxon>Massarineae</taxon>
        <taxon>Didymosphaeriaceae</taxon>
        <taxon>Bimuria</taxon>
    </lineage>
</organism>
<feature type="signal peptide" evidence="16">
    <location>
        <begin position="1"/>
        <end position="18"/>
    </location>
</feature>
<keyword evidence="9 16" id="KW-0732">Signal</keyword>
<keyword evidence="12 15" id="KW-1015">Disulfide bond</keyword>
<dbReference type="OrthoDB" id="3065412at2759"/>
<evidence type="ECO:0000256" key="4">
    <source>
        <dbReference type="ARBA" id="ARBA00022475"/>
    </source>
</evidence>
<dbReference type="InterPro" id="IPR008427">
    <property type="entry name" value="Extracellular_membr_CFEM_dom"/>
</dbReference>
<comment type="similarity">
    <text evidence="3">Belongs to the RBT5 family.</text>
</comment>
<comment type="subcellular location">
    <subcellularLocation>
        <location evidence="1">Cell membrane</location>
        <topology evidence="1">Lipid-anchor</topology>
        <topology evidence="1">GPI-anchor</topology>
    </subcellularLocation>
    <subcellularLocation>
        <location evidence="2">Secreted</location>
    </subcellularLocation>
</comment>
<keyword evidence="4" id="KW-1003">Cell membrane</keyword>
<gene>
    <name evidence="18" type="ORF">BU23DRAFT_595640</name>
</gene>
<keyword evidence="10 15" id="KW-0408">Iron</keyword>
<sequence>MRFFFFALGAAFAAVASTQDLGSIPSCALACFAAAVPASGCSLTDTKCQCTTGQASITKSLTECAPGKCSAEDVAKIAPAVSDICASAGVSLSNLPTAVSATGSATSQTGSARNTASGSATAASASATGSEAPASSTGGAVANGVGMGALALGLAAVFGF</sequence>
<dbReference type="Pfam" id="PF05730">
    <property type="entry name" value="CFEM"/>
    <property type="match status" value="1"/>
</dbReference>
<evidence type="ECO:0000256" key="8">
    <source>
        <dbReference type="ARBA" id="ARBA00022723"/>
    </source>
</evidence>
<protein>
    <recommendedName>
        <fullName evidence="17">CFEM domain-containing protein</fullName>
    </recommendedName>
</protein>
<keyword evidence="13" id="KW-0325">Glycoprotein</keyword>
<evidence type="ECO:0000256" key="9">
    <source>
        <dbReference type="ARBA" id="ARBA00022729"/>
    </source>
</evidence>
<dbReference type="PANTHER" id="PTHR37928">
    <property type="entry name" value="CFEM DOMAIN PROTEIN (AFU_ORTHOLOGUE AFUA_6G14090)"/>
    <property type="match status" value="1"/>
</dbReference>
<evidence type="ECO:0000256" key="11">
    <source>
        <dbReference type="ARBA" id="ARBA00023136"/>
    </source>
</evidence>
<proteinExistence type="inferred from homology"/>
<feature type="chain" id="PRO_5025546676" description="CFEM domain-containing protein" evidence="16">
    <location>
        <begin position="19"/>
        <end position="160"/>
    </location>
</feature>
<dbReference type="InterPro" id="IPR051735">
    <property type="entry name" value="CFEM_domain"/>
</dbReference>
<keyword evidence="8 15" id="KW-0479">Metal-binding</keyword>
<evidence type="ECO:0000259" key="17">
    <source>
        <dbReference type="PROSITE" id="PS52012"/>
    </source>
</evidence>
<evidence type="ECO:0000313" key="18">
    <source>
        <dbReference type="EMBL" id="KAF1978462.1"/>
    </source>
</evidence>
<evidence type="ECO:0000256" key="3">
    <source>
        <dbReference type="ARBA" id="ARBA00010031"/>
    </source>
</evidence>
<dbReference type="EMBL" id="ML976660">
    <property type="protein sequence ID" value="KAF1978462.1"/>
    <property type="molecule type" value="Genomic_DNA"/>
</dbReference>
<feature type="binding site" description="axial binding residue" evidence="15">
    <location>
        <position position="45"/>
    </location>
    <ligand>
        <name>heme</name>
        <dbReference type="ChEBI" id="CHEBI:30413"/>
    </ligand>
    <ligandPart>
        <name>Fe</name>
        <dbReference type="ChEBI" id="CHEBI:18248"/>
    </ligandPart>
</feature>
<feature type="domain" description="CFEM" evidence="17">
    <location>
        <begin position="1"/>
        <end position="112"/>
    </location>
</feature>
<dbReference type="GO" id="GO:0005886">
    <property type="term" value="C:plasma membrane"/>
    <property type="evidence" value="ECO:0007669"/>
    <property type="project" value="UniProtKB-SubCell"/>
</dbReference>
<evidence type="ECO:0000256" key="7">
    <source>
        <dbReference type="ARBA" id="ARBA00022622"/>
    </source>
</evidence>